<feature type="domain" description="SGNH hydrolase-type esterase" evidence="1">
    <location>
        <begin position="67"/>
        <end position="246"/>
    </location>
</feature>
<reference evidence="3" key="1">
    <citation type="submission" date="2016-01" db="EMBL/GenBank/DDBJ databases">
        <title>Draft genome of Chromobacterium sp. F49.</title>
        <authorList>
            <person name="Hong K.W."/>
        </authorList>
    </citation>
    <scope>NUCLEOTIDE SEQUENCE [LARGE SCALE GENOMIC DNA]</scope>
    <source>
        <strain evidence="3">M63</strain>
    </source>
</reference>
<dbReference type="GO" id="GO:0004622">
    <property type="term" value="F:phosphatidylcholine lysophospholipase activity"/>
    <property type="evidence" value="ECO:0007669"/>
    <property type="project" value="TreeGrafter"/>
</dbReference>
<organism evidence="2 3">
    <name type="scientific">Paenibacillus elgii</name>
    <dbReference type="NCBI Taxonomy" id="189691"/>
    <lineage>
        <taxon>Bacteria</taxon>
        <taxon>Bacillati</taxon>
        <taxon>Bacillota</taxon>
        <taxon>Bacilli</taxon>
        <taxon>Bacillales</taxon>
        <taxon>Paenibacillaceae</taxon>
        <taxon>Paenibacillus</taxon>
    </lineage>
</organism>
<comment type="caution">
    <text evidence="2">The sequence shown here is derived from an EMBL/GenBank/DDBJ whole genome shotgun (WGS) entry which is preliminary data.</text>
</comment>
<dbReference type="eggNOG" id="COG2755">
    <property type="taxonomic scope" value="Bacteria"/>
</dbReference>
<dbReference type="AlphaFoldDB" id="A0A161S3C8"/>
<dbReference type="EMBL" id="LQRA01000052">
    <property type="protein sequence ID" value="KZE78964.1"/>
    <property type="molecule type" value="Genomic_DNA"/>
</dbReference>
<sequence>MNLLDFIKGIIIVWLAGISPLDTNNSSGCTNPDYFLAHRTACRQISPVVKTLEYEAAQNKALSIATMGSSVTGGMGASQKEKNWVSQLAQALKKQPGLSDLQVSNGGINGFSTQNMIDRQIPDRIIRQKPAVVLFETCLLNDYLQNIPIETTNKNIATIMNQLTQGLPGSRIVLLSPNPRRHGEVKNKAGHTYEDYILDTKAFIEQNGWEYIDIYKEMNETLAKKNMNLDQVLSDATHPNDEGYDLWANSVIEYFLKGPKRGNE</sequence>
<dbReference type="OrthoDB" id="2449793at2"/>
<gene>
    <name evidence="2" type="ORF">AV654_15870</name>
</gene>
<dbReference type="Pfam" id="PF13472">
    <property type="entry name" value="Lipase_GDSL_2"/>
    <property type="match status" value="1"/>
</dbReference>
<evidence type="ECO:0000259" key="1">
    <source>
        <dbReference type="Pfam" id="PF13472"/>
    </source>
</evidence>
<dbReference type="Proteomes" id="UP000076563">
    <property type="component" value="Unassembled WGS sequence"/>
</dbReference>
<dbReference type="PANTHER" id="PTHR30383">
    <property type="entry name" value="THIOESTERASE 1/PROTEASE 1/LYSOPHOSPHOLIPASE L1"/>
    <property type="match status" value="1"/>
</dbReference>
<name>A0A161S3C8_9BACL</name>
<protein>
    <recommendedName>
        <fullName evidence="1">SGNH hydrolase-type esterase domain-containing protein</fullName>
    </recommendedName>
</protein>
<dbReference type="InterPro" id="IPR036514">
    <property type="entry name" value="SGNH_hydro_sf"/>
</dbReference>
<dbReference type="InterPro" id="IPR051532">
    <property type="entry name" value="Ester_Hydrolysis_Enzymes"/>
</dbReference>
<dbReference type="SUPFAM" id="SSF52266">
    <property type="entry name" value="SGNH hydrolase"/>
    <property type="match status" value="1"/>
</dbReference>
<accession>A0A161S3C8</accession>
<dbReference type="Gene3D" id="3.40.50.1110">
    <property type="entry name" value="SGNH hydrolase"/>
    <property type="match status" value="1"/>
</dbReference>
<evidence type="ECO:0000313" key="3">
    <source>
        <dbReference type="Proteomes" id="UP000076563"/>
    </source>
</evidence>
<keyword evidence="3" id="KW-1185">Reference proteome</keyword>
<dbReference type="RefSeq" id="WP_063181344.1">
    <property type="nucleotide sequence ID" value="NZ_LQRA01000052.1"/>
</dbReference>
<evidence type="ECO:0000313" key="2">
    <source>
        <dbReference type="EMBL" id="KZE78964.1"/>
    </source>
</evidence>
<dbReference type="PANTHER" id="PTHR30383:SF5">
    <property type="entry name" value="SGNH HYDROLASE-TYPE ESTERASE DOMAIN-CONTAINING PROTEIN"/>
    <property type="match status" value="1"/>
</dbReference>
<dbReference type="InterPro" id="IPR013830">
    <property type="entry name" value="SGNH_hydro"/>
</dbReference>
<proteinExistence type="predicted"/>
<dbReference type="STRING" id="1007103.GCA_000213315_04334"/>